<evidence type="ECO:0000256" key="16">
    <source>
        <dbReference type="ARBA" id="ARBA00047614"/>
    </source>
</evidence>
<evidence type="ECO:0000256" key="3">
    <source>
        <dbReference type="ARBA" id="ARBA00004496"/>
    </source>
</evidence>
<organism evidence="24 25">
    <name type="scientific">Acinetobacter larvae</name>
    <dbReference type="NCBI Taxonomy" id="1789224"/>
    <lineage>
        <taxon>Bacteria</taxon>
        <taxon>Pseudomonadati</taxon>
        <taxon>Pseudomonadota</taxon>
        <taxon>Gammaproteobacteria</taxon>
        <taxon>Moraxellales</taxon>
        <taxon>Moraxellaceae</taxon>
        <taxon>Acinetobacter</taxon>
    </lineage>
</organism>
<dbReference type="InterPro" id="IPR011095">
    <property type="entry name" value="Dala_Dala_lig_C"/>
</dbReference>
<dbReference type="Proteomes" id="UP000093391">
    <property type="component" value="Chromosome"/>
</dbReference>
<comment type="subcellular location">
    <subcellularLocation>
        <location evidence="3 18">Cytoplasm</location>
    </subcellularLocation>
</comment>
<dbReference type="PIRSF" id="PIRSF039102">
    <property type="entry name" value="Ddl/VanB"/>
    <property type="match status" value="1"/>
</dbReference>
<reference evidence="24 25" key="1">
    <citation type="submission" date="2016-08" db="EMBL/GenBank/DDBJ databases">
        <authorList>
            <person name="Seilhamer J.J."/>
        </authorList>
    </citation>
    <scope>NUCLEOTIDE SEQUENCE [LARGE SCALE GENOMIC DNA]</scope>
    <source>
        <strain evidence="24 25">BRTC-1</strain>
    </source>
</reference>
<dbReference type="GO" id="GO:0005829">
    <property type="term" value="C:cytosol"/>
    <property type="evidence" value="ECO:0007669"/>
    <property type="project" value="UniProtKB-ARBA"/>
</dbReference>
<dbReference type="Gene3D" id="3.40.50.20">
    <property type="match status" value="1"/>
</dbReference>
<dbReference type="NCBIfam" id="NF002525">
    <property type="entry name" value="PRK01966.1-1"/>
    <property type="match status" value="1"/>
</dbReference>
<comment type="cofactor">
    <cofactor evidence="21">
        <name>Mg(2+)</name>
        <dbReference type="ChEBI" id="CHEBI:18420"/>
    </cofactor>
    <cofactor evidence="21">
        <name>Mn(2+)</name>
        <dbReference type="ChEBI" id="CHEBI:29035"/>
    </cofactor>
    <text evidence="21">Binds 2 magnesium or manganese ions per subunit.</text>
</comment>
<dbReference type="RefSeq" id="WP_067557732.1">
    <property type="nucleotide sequence ID" value="NZ_CP016895.1"/>
</dbReference>
<comment type="catalytic activity">
    <reaction evidence="16 18">
        <text>2 D-alanine + ATP = D-alanyl-D-alanine + ADP + phosphate + H(+)</text>
        <dbReference type="Rhea" id="RHEA:11224"/>
        <dbReference type="ChEBI" id="CHEBI:15378"/>
        <dbReference type="ChEBI" id="CHEBI:30616"/>
        <dbReference type="ChEBI" id="CHEBI:43474"/>
        <dbReference type="ChEBI" id="CHEBI:57416"/>
        <dbReference type="ChEBI" id="CHEBI:57822"/>
        <dbReference type="ChEBI" id="CHEBI:456216"/>
        <dbReference type="EC" id="6.3.2.4"/>
    </reaction>
</comment>
<dbReference type="InterPro" id="IPR013815">
    <property type="entry name" value="ATP_grasp_subdomain_1"/>
</dbReference>
<dbReference type="InterPro" id="IPR011761">
    <property type="entry name" value="ATP-grasp"/>
</dbReference>
<keyword evidence="13 18" id="KW-0573">Peptidoglycan synthesis</keyword>
<dbReference type="PANTHER" id="PTHR23132">
    <property type="entry name" value="D-ALANINE--D-ALANINE LIGASE"/>
    <property type="match status" value="1"/>
</dbReference>
<dbReference type="UniPathway" id="UPA00219"/>
<evidence type="ECO:0000256" key="8">
    <source>
        <dbReference type="ARBA" id="ARBA00022723"/>
    </source>
</evidence>
<evidence type="ECO:0000256" key="20">
    <source>
        <dbReference type="PIRSR" id="PIRSR039102-2"/>
    </source>
</evidence>
<evidence type="ECO:0000256" key="4">
    <source>
        <dbReference type="ARBA" id="ARBA00004752"/>
    </source>
</evidence>
<feature type="binding site" evidence="21">
    <location>
        <position position="311"/>
    </location>
    <ligand>
        <name>Mg(2+)</name>
        <dbReference type="ChEBI" id="CHEBI:18420"/>
        <label>1</label>
    </ligand>
</feature>
<dbReference type="GO" id="GO:0046872">
    <property type="term" value="F:metal ion binding"/>
    <property type="evidence" value="ECO:0007669"/>
    <property type="project" value="UniProtKB-KW"/>
</dbReference>
<evidence type="ECO:0000256" key="7">
    <source>
        <dbReference type="ARBA" id="ARBA00022598"/>
    </source>
</evidence>
<feature type="binding site" evidence="20">
    <location>
        <begin position="310"/>
        <end position="311"/>
    </location>
    <ligand>
        <name>ATP</name>
        <dbReference type="ChEBI" id="CHEBI:30616"/>
    </ligand>
</feature>
<evidence type="ECO:0000256" key="6">
    <source>
        <dbReference type="ARBA" id="ARBA00022490"/>
    </source>
</evidence>
<comment type="function">
    <text evidence="2 18">Cell wall formation.</text>
</comment>
<evidence type="ECO:0000256" key="15">
    <source>
        <dbReference type="ARBA" id="ARBA00023316"/>
    </source>
</evidence>
<evidence type="ECO:0000256" key="22">
    <source>
        <dbReference type="PROSITE-ProRule" id="PRU00409"/>
    </source>
</evidence>
<dbReference type="AlphaFoldDB" id="A0A1B2M2K6"/>
<evidence type="ECO:0000256" key="1">
    <source>
        <dbReference type="ARBA" id="ARBA00001936"/>
    </source>
</evidence>
<gene>
    <name evidence="18" type="primary">ddl</name>
    <name evidence="24" type="ORF">BFG52_14370</name>
</gene>
<dbReference type="InterPro" id="IPR016185">
    <property type="entry name" value="PreATP-grasp_dom_sf"/>
</dbReference>
<dbReference type="InterPro" id="IPR011127">
    <property type="entry name" value="Dala_Dala_lig_N"/>
</dbReference>
<evidence type="ECO:0000256" key="12">
    <source>
        <dbReference type="ARBA" id="ARBA00022960"/>
    </source>
</evidence>
<dbReference type="GO" id="GO:0071555">
    <property type="term" value="P:cell wall organization"/>
    <property type="evidence" value="ECO:0007669"/>
    <property type="project" value="UniProtKB-KW"/>
</dbReference>
<dbReference type="STRING" id="1789224.BFG52_14370"/>
<evidence type="ECO:0000256" key="17">
    <source>
        <dbReference type="ARBA" id="ARBA00060592"/>
    </source>
</evidence>
<dbReference type="GO" id="GO:0009252">
    <property type="term" value="P:peptidoglycan biosynthetic process"/>
    <property type="evidence" value="ECO:0007669"/>
    <property type="project" value="UniProtKB-UniRule"/>
</dbReference>
<evidence type="ECO:0000313" key="24">
    <source>
        <dbReference type="EMBL" id="AOA59417.1"/>
    </source>
</evidence>
<dbReference type="EC" id="6.3.2.4" evidence="18"/>
<feature type="active site" evidence="19">
    <location>
        <position position="188"/>
    </location>
</feature>
<feature type="binding site" evidence="20">
    <location>
        <begin position="218"/>
        <end position="225"/>
    </location>
    <ligand>
        <name>ATP</name>
        <dbReference type="ChEBI" id="CHEBI:30616"/>
    </ligand>
</feature>
<dbReference type="EMBL" id="CP016895">
    <property type="protein sequence ID" value="AOA59417.1"/>
    <property type="molecule type" value="Genomic_DNA"/>
</dbReference>
<dbReference type="NCBIfam" id="TIGR01205">
    <property type="entry name" value="D_ala_D_alaTIGR"/>
    <property type="match status" value="1"/>
</dbReference>
<feature type="binding site" evidence="20">
    <location>
        <position position="138"/>
    </location>
    <ligand>
        <name>ATP</name>
        <dbReference type="ChEBI" id="CHEBI:30616"/>
    </ligand>
</feature>
<feature type="binding site" evidence="20">
    <location>
        <begin position="188"/>
        <end position="189"/>
    </location>
    <ligand>
        <name>ATP</name>
        <dbReference type="ChEBI" id="CHEBI:30616"/>
    </ligand>
</feature>
<keyword evidence="8 21" id="KW-0479">Metal-binding</keyword>
<feature type="active site" evidence="19">
    <location>
        <position position="322"/>
    </location>
</feature>
<dbReference type="Pfam" id="PF01820">
    <property type="entry name" value="Dala_Dala_lig_N"/>
    <property type="match status" value="1"/>
</dbReference>
<dbReference type="KEGG" id="ala:BFG52_14370"/>
<dbReference type="NCBIfam" id="NF002528">
    <property type="entry name" value="PRK01966.1-4"/>
    <property type="match status" value="1"/>
</dbReference>
<dbReference type="HAMAP" id="MF_00047">
    <property type="entry name" value="Dala_Dala_lig"/>
    <property type="match status" value="1"/>
</dbReference>
<dbReference type="GO" id="GO:0005524">
    <property type="term" value="F:ATP binding"/>
    <property type="evidence" value="ECO:0007669"/>
    <property type="project" value="UniProtKB-UniRule"/>
</dbReference>
<dbReference type="SUPFAM" id="SSF56059">
    <property type="entry name" value="Glutathione synthetase ATP-binding domain-like"/>
    <property type="match status" value="1"/>
</dbReference>
<feature type="binding site" evidence="20">
    <location>
        <begin position="180"/>
        <end position="182"/>
    </location>
    <ligand>
        <name>ATP</name>
        <dbReference type="ChEBI" id="CHEBI:30616"/>
    </ligand>
</feature>
<name>A0A1B2M2K6_9GAMM</name>
<keyword evidence="25" id="KW-1185">Reference proteome</keyword>
<evidence type="ECO:0000256" key="14">
    <source>
        <dbReference type="ARBA" id="ARBA00023211"/>
    </source>
</evidence>
<dbReference type="InterPro" id="IPR000291">
    <property type="entry name" value="D-Ala_lig_Van_CS"/>
</dbReference>
<evidence type="ECO:0000313" key="25">
    <source>
        <dbReference type="Proteomes" id="UP000093391"/>
    </source>
</evidence>
<accession>A0A1B2M2K6</accession>
<evidence type="ECO:0000256" key="10">
    <source>
        <dbReference type="ARBA" id="ARBA00022840"/>
    </source>
</evidence>
<evidence type="ECO:0000256" key="9">
    <source>
        <dbReference type="ARBA" id="ARBA00022741"/>
    </source>
</evidence>
<protein>
    <recommendedName>
        <fullName evidence="18">D-alanine--D-alanine ligase</fullName>
        <ecNumber evidence="18">6.3.2.4</ecNumber>
    </recommendedName>
    <alternativeName>
        <fullName evidence="18">D-Ala-D-Ala ligase</fullName>
    </alternativeName>
    <alternativeName>
        <fullName evidence="18">D-alanylalanine synthetase</fullName>
    </alternativeName>
</protein>
<proteinExistence type="inferred from homology"/>
<dbReference type="SUPFAM" id="SSF52440">
    <property type="entry name" value="PreATP-grasp domain"/>
    <property type="match status" value="1"/>
</dbReference>
<keyword evidence="6 18" id="KW-0963">Cytoplasm</keyword>
<dbReference type="PANTHER" id="PTHR23132:SF25">
    <property type="entry name" value="D-ALANINE--D-ALANINE LIGASE A"/>
    <property type="match status" value="1"/>
</dbReference>
<dbReference type="InterPro" id="IPR005905">
    <property type="entry name" value="D_ala_D_ala"/>
</dbReference>
<comment type="pathway">
    <text evidence="4 18">Cell wall biogenesis; peptidoglycan biosynthesis.</text>
</comment>
<sequence>MSKLNIGIIFGGKSSEHEVSLQSAKNIIQAIDRDRFDLSLISIDKQGIWYLSDPAHYLEHENDPKLIQLSTDKKVLTLHPGRRDFLSLDGQALPIIDVIFPIVHGRNGEDGSLQGLLELLNIPYVGSSVLGSSLCMDKDITKRLLQHAGIAVAPYLLASAQDDVDTLFAQAQQQLGLPVFIKPANEGSSVGVGKANTAEEFSQALKEALTYDEKVLIETAIIGREIECAVLGNITAEASVCGEVITQDQFYSYDAKYINNHSKTCIPAEISATAQAEIQDIARRAFKALACFGLARVDVFLTEDQKVLVNEINTLPGFTNISMYPQLWQASGLSYQALISRLIELALQRHQA</sequence>
<keyword evidence="9 20" id="KW-0547">Nucleotide-binding</keyword>
<dbReference type="PROSITE" id="PS00844">
    <property type="entry name" value="DALA_DALA_LIGASE_2"/>
    <property type="match status" value="1"/>
</dbReference>
<feature type="active site" evidence="19">
    <location>
        <position position="16"/>
    </location>
</feature>
<keyword evidence="11 21" id="KW-0460">Magnesium</keyword>
<evidence type="ECO:0000256" key="2">
    <source>
        <dbReference type="ARBA" id="ARBA00003921"/>
    </source>
</evidence>
<dbReference type="GO" id="GO:0008360">
    <property type="term" value="P:regulation of cell shape"/>
    <property type="evidence" value="ECO:0007669"/>
    <property type="project" value="UniProtKB-KW"/>
</dbReference>
<feature type="binding site" evidence="21">
    <location>
        <position position="311"/>
    </location>
    <ligand>
        <name>Mg(2+)</name>
        <dbReference type="ChEBI" id="CHEBI:18420"/>
        <label>2</label>
    </ligand>
</feature>
<keyword evidence="7 18" id="KW-0436">Ligase</keyword>
<comment type="cofactor">
    <cofactor evidence="1">
        <name>Mn(2+)</name>
        <dbReference type="ChEBI" id="CHEBI:29035"/>
    </cofactor>
</comment>
<evidence type="ECO:0000256" key="19">
    <source>
        <dbReference type="PIRSR" id="PIRSR039102-1"/>
    </source>
</evidence>
<dbReference type="FunFam" id="3.30.470.20:FF:000008">
    <property type="entry name" value="D-alanine--D-alanine ligase"/>
    <property type="match status" value="1"/>
</dbReference>
<evidence type="ECO:0000256" key="5">
    <source>
        <dbReference type="ARBA" id="ARBA00010871"/>
    </source>
</evidence>
<evidence type="ECO:0000259" key="23">
    <source>
        <dbReference type="PROSITE" id="PS50975"/>
    </source>
</evidence>
<dbReference type="Pfam" id="PF07478">
    <property type="entry name" value="Dala_Dala_lig_C"/>
    <property type="match status" value="1"/>
</dbReference>
<dbReference type="FunFam" id="3.30.1490.20:FF:000007">
    <property type="entry name" value="D-alanine--D-alanine ligase"/>
    <property type="match status" value="1"/>
</dbReference>
<keyword evidence="14 21" id="KW-0464">Manganese</keyword>
<dbReference type="PROSITE" id="PS50975">
    <property type="entry name" value="ATP_GRASP"/>
    <property type="match status" value="1"/>
</dbReference>
<evidence type="ECO:0000256" key="13">
    <source>
        <dbReference type="ARBA" id="ARBA00022984"/>
    </source>
</evidence>
<comment type="similarity">
    <text evidence="5 18">Belongs to the D-alanine--D-alanine ligase family.</text>
</comment>
<evidence type="ECO:0000256" key="18">
    <source>
        <dbReference type="HAMAP-Rule" id="MF_00047"/>
    </source>
</evidence>
<dbReference type="GO" id="GO:0008716">
    <property type="term" value="F:D-alanine-D-alanine ligase activity"/>
    <property type="evidence" value="ECO:0007669"/>
    <property type="project" value="UniProtKB-UniRule"/>
</dbReference>
<keyword evidence="10 22" id="KW-0067">ATP-binding</keyword>
<feature type="binding site" evidence="21">
    <location>
        <position position="313"/>
    </location>
    <ligand>
        <name>Mg(2+)</name>
        <dbReference type="ChEBI" id="CHEBI:18420"/>
        <label>2</label>
    </ligand>
</feature>
<dbReference type="OrthoDB" id="9813261at2"/>
<dbReference type="Gene3D" id="3.30.470.20">
    <property type="entry name" value="ATP-grasp fold, B domain"/>
    <property type="match status" value="1"/>
</dbReference>
<dbReference type="PROSITE" id="PS00843">
    <property type="entry name" value="DALA_DALA_LIGASE_1"/>
    <property type="match status" value="1"/>
</dbReference>
<feature type="domain" description="ATP-grasp" evidence="23">
    <location>
        <begin position="142"/>
        <end position="344"/>
    </location>
</feature>
<keyword evidence="15 18" id="KW-0961">Cell wall biogenesis/degradation</keyword>
<dbReference type="Gene3D" id="3.30.1490.20">
    <property type="entry name" value="ATP-grasp fold, A domain"/>
    <property type="match status" value="1"/>
</dbReference>
<evidence type="ECO:0000256" key="11">
    <source>
        <dbReference type="ARBA" id="ARBA00022842"/>
    </source>
</evidence>
<comment type="pathway">
    <text evidence="17">Glycan biosynthesis.</text>
</comment>
<evidence type="ECO:0000256" key="21">
    <source>
        <dbReference type="PIRSR" id="PIRSR039102-3"/>
    </source>
</evidence>
<feature type="binding site" evidence="21">
    <location>
        <position position="298"/>
    </location>
    <ligand>
        <name>Mg(2+)</name>
        <dbReference type="ChEBI" id="CHEBI:18420"/>
        <label>1</label>
    </ligand>
</feature>
<keyword evidence="12 18" id="KW-0133">Cell shape</keyword>
<dbReference type="NCBIfam" id="NF002378">
    <property type="entry name" value="PRK01372.1"/>
    <property type="match status" value="1"/>
</dbReference>